<dbReference type="PROSITE" id="PS50930">
    <property type="entry name" value="HTH_LYTTR"/>
    <property type="match status" value="1"/>
</dbReference>
<dbReference type="InterPro" id="IPR046947">
    <property type="entry name" value="LytR-like"/>
</dbReference>
<accession>A0A7V5UFR0</accession>
<dbReference type="GO" id="GO:0003677">
    <property type="term" value="F:DNA binding"/>
    <property type="evidence" value="ECO:0007669"/>
    <property type="project" value="InterPro"/>
</dbReference>
<feature type="domain" description="Response regulatory" evidence="2">
    <location>
        <begin position="2"/>
        <end position="113"/>
    </location>
</feature>
<dbReference type="GO" id="GO:0000156">
    <property type="term" value="F:phosphorelay response regulator activity"/>
    <property type="evidence" value="ECO:0007669"/>
    <property type="project" value="InterPro"/>
</dbReference>
<dbReference type="Gene3D" id="3.40.50.2300">
    <property type="match status" value="1"/>
</dbReference>
<dbReference type="InterPro" id="IPR011006">
    <property type="entry name" value="CheY-like_superfamily"/>
</dbReference>
<organism evidence="4">
    <name type="scientific">Caldithrix abyssi</name>
    <dbReference type="NCBI Taxonomy" id="187145"/>
    <lineage>
        <taxon>Bacteria</taxon>
        <taxon>Pseudomonadati</taxon>
        <taxon>Calditrichota</taxon>
        <taxon>Calditrichia</taxon>
        <taxon>Calditrichales</taxon>
        <taxon>Calditrichaceae</taxon>
        <taxon>Caldithrix</taxon>
    </lineage>
</organism>
<keyword evidence="1" id="KW-0597">Phosphoprotein</keyword>
<dbReference type="Gene3D" id="2.40.50.1020">
    <property type="entry name" value="LytTr DNA-binding domain"/>
    <property type="match status" value="1"/>
</dbReference>
<proteinExistence type="predicted"/>
<feature type="modified residue" description="4-aspartylphosphate" evidence="1">
    <location>
        <position position="53"/>
    </location>
</feature>
<dbReference type="PROSITE" id="PS50110">
    <property type="entry name" value="RESPONSE_REGULATORY"/>
    <property type="match status" value="1"/>
</dbReference>
<evidence type="ECO:0000259" key="2">
    <source>
        <dbReference type="PROSITE" id="PS50110"/>
    </source>
</evidence>
<evidence type="ECO:0000313" key="4">
    <source>
        <dbReference type="EMBL" id="HHJ53563.1"/>
    </source>
</evidence>
<dbReference type="SMART" id="SM00850">
    <property type="entry name" value="LytTR"/>
    <property type="match status" value="1"/>
</dbReference>
<evidence type="ECO:0000259" key="3">
    <source>
        <dbReference type="PROSITE" id="PS50930"/>
    </source>
</evidence>
<dbReference type="EMBL" id="DROD01000650">
    <property type="protein sequence ID" value="HHJ53563.1"/>
    <property type="molecule type" value="Genomic_DNA"/>
</dbReference>
<reference evidence="4" key="1">
    <citation type="journal article" date="2020" name="mSystems">
        <title>Genome- and Community-Level Interaction Insights into Carbon Utilization and Element Cycling Functions of Hydrothermarchaeota in Hydrothermal Sediment.</title>
        <authorList>
            <person name="Zhou Z."/>
            <person name="Liu Y."/>
            <person name="Xu W."/>
            <person name="Pan J."/>
            <person name="Luo Z.H."/>
            <person name="Li M."/>
        </authorList>
    </citation>
    <scope>NUCLEOTIDE SEQUENCE [LARGE SCALE GENOMIC DNA]</scope>
    <source>
        <strain evidence="4">HyVt-527</strain>
    </source>
</reference>
<feature type="domain" description="HTH LytTR-type" evidence="3">
    <location>
        <begin position="142"/>
        <end position="248"/>
    </location>
</feature>
<dbReference type="Proteomes" id="UP000886124">
    <property type="component" value="Unassembled WGS sequence"/>
</dbReference>
<dbReference type="SUPFAM" id="SSF52172">
    <property type="entry name" value="CheY-like"/>
    <property type="match status" value="1"/>
</dbReference>
<dbReference type="InterPro" id="IPR007492">
    <property type="entry name" value="LytTR_DNA-bd_dom"/>
</dbReference>
<evidence type="ECO:0000256" key="1">
    <source>
        <dbReference type="PROSITE-ProRule" id="PRU00169"/>
    </source>
</evidence>
<dbReference type="InterPro" id="IPR001789">
    <property type="entry name" value="Sig_transdc_resp-reg_receiver"/>
</dbReference>
<dbReference type="SMART" id="SM00448">
    <property type="entry name" value="REC"/>
    <property type="match status" value="1"/>
</dbReference>
<dbReference type="Pfam" id="PF00072">
    <property type="entry name" value="Response_reg"/>
    <property type="match status" value="1"/>
</dbReference>
<sequence length="248" mass="28297">MTCLIVEDEAPARERLGELIAAHGGLELLDFAATGRDAILKIDRLKPQLVFLDVHLPDVSGLDVLKVVLHKPLVIFTTAYDRYAVEAFEHNALDFLLKPFTEQRFRVAVEKALTRLTEGRTLPEAVLPPQMSVQGLHYLKRIPSKTGEKIYLLKAEEIVYFNSRNKIITAHLTDRSFVVNYTLEELEARLDPEMFLRIHRSTIANLNYVLSIEPLFGGAYVMKMRDKNRTELNVSRSAGKVIRQRLGW</sequence>
<dbReference type="PANTHER" id="PTHR37299">
    <property type="entry name" value="TRANSCRIPTIONAL REGULATOR-RELATED"/>
    <property type="match status" value="1"/>
</dbReference>
<dbReference type="AlphaFoldDB" id="A0A7V5UFR0"/>
<comment type="caution">
    <text evidence="4">The sequence shown here is derived from an EMBL/GenBank/DDBJ whole genome shotgun (WGS) entry which is preliminary data.</text>
</comment>
<name>A0A7V5UFR0_CALAY</name>
<dbReference type="Pfam" id="PF04397">
    <property type="entry name" value="LytTR"/>
    <property type="match status" value="1"/>
</dbReference>
<dbReference type="PANTHER" id="PTHR37299:SF1">
    <property type="entry name" value="STAGE 0 SPORULATION PROTEIN A HOMOLOG"/>
    <property type="match status" value="1"/>
</dbReference>
<protein>
    <submittedName>
        <fullName evidence="4">Response regulator transcription factor</fullName>
    </submittedName>
</protein>
<gene>
    <name evidence="4" type="ORF">ENJ89_10240</name>
</gene>